<dbReference type="GO" id="GO:0003700">
    <property type="term" value="F:DNA-binding transcription factor activity"/>
    <property type="evidence" value="ECO:0007669"/>
    <property type="project" value="InterPro"/>
</dbReference>
<organism evidence="2">
    <name type="scientific">Thermofilum pendens</name>
    <dbReference type="NCBI Taxonomy" id="2269"/>
    <lineage>
        <taxon>Archaea</taxon>
        <taxon>Thermoproteota</taxon>
        <taxon>Thermoprotei</taxon>
        <taxon>Thermofilales</taxon>
        <taxon>Thermofilaceae</taxon>
        <taxon>Thermofilum</taxon>
    </lineage>
</organism>
<accession>A0A7C3SKQ3</accession>
<dbReference type="InterPro" id="IPR001845">
    <property type="entry name" value="HTH_ArsR_DNA-bd_dom"/>
</dbReference>
<reference evidence="2" key="1">
    <citation type="journal article" date="2020" name="mSystems">
        <title>Genome- and Community-Level Interaction Insights into Carbon Utilization and Element Cycling Functions of Hydrothermarchaeota in Hydrothermal Sediment.</title>
        <authorList>
            <person name="Zhou Z."/>
            <person name="Liu Y."/>
            <person name="Xu W."/>
            <person name="Pan J."/>
            <person name="Luo Z.H."/>
            <person name="Li M."/>
        </authorList>
    </citation>
    <scope>NUCLEOTIDE SEQUENCE [LARGE SCALE GENOMIC DNA]</scope>
    <source>
        <strain evidence="2">SpSt-8</strain>
    </source>
</reference>
<comment type="caution">
    <text evidence="2">The sequence shown here is derived from an EMBL/GenBank/DDBJ whole genome shotgun (WGS) entry which is preliminary data.</text>
</comment>
<dbReference type="SUPFAM" id="SSF46785">
    <property type="entry name" value="Winged helix' DNA-binding domain"/>
    <property type="match status" value="1"/>
</dbReference>
<dbReference type="Pfam" id="PF24266">
    <property type="entry name" value="HTH_HVO_0163_N"/>
    <property type="match status" value="1"/>
</dbReference>
<dbReference type="AlphaFoldDB" id="A0A7C3SKQ3"/>
<evidence type="ECO:0000259" key="1">
    <source>
        <dbReference type="SMART" id="SM00418"/>
    </source>
</evidence>
<dbReference type="InterPro" id="IPR036390">
    <property type="entry name" value="WH_DNA-bd_sf"/>
</dbReference>
<gene>
    <name evidence="2" type="ORF">ENV88_01530</name>
</gene>
<name>A0A7C3SKQ3_THEPE</name>
<protein>
    <submittedName>
        <fullName evidence="2">Winged helix-turn-helix transcriptional regulator</fullName>
    </submittedName>
</protein>
<dbReference type="InterPro" id="IPR011991">
    <property type="entry name" value="ArsR-like_HTH"/>
</dbReference>
<dbReference type="InterPro" id="IPR036388">
    <property type="entry name" value="WH-like_DNA-bd_sf"/>
</dbReference>
<dbReference type="SMART" id="SM00418">
    <property type="entry name" value="HTH_ARSR"/>
    <property type="match status" value="1"/>
</dbReference>
<sequence>MGAWRSLLITALACLALTTLLMLGGGSAAAEPVLVVTSPSVSSVHTVSNTTYTLRVLLPPLTELQGERIACIRGAALLNATPSAGSVSLSEGCVFLTASNPSLKPLEVQVVLVAAEPPPQQPQPPVALVAAVVAAAAASYLSLTESGREKLFAALSIPASYYIARFEDVRRSEKRVRILQYLRENPGASMRRISRETGISFGEVQWHLSILERLGLVQRVRIGKRACYYPVDVPIEEWLPRFAAAELGAHLDAAALRAAKARLESMAARGAIPLSELEPILAAKHAKTG</sequence>
<dbReference type="EMBL" id="DTIB01000034">
    <property type="protein sequence ID" value="HGB24734.1"/>
    <property type="molecule type" value="Genomic_DNA"/>
</dbReference>
<feature type="domain" description="HTH arsR-type" evidence="1">
    <location>
        <begin position="170"/>
        <end position="244"/>
    </location>
</feature>
<dbReference type="PANTHER" id="PTHR36216:SF1">
    <property type="entry name" value="HTH ARSR-TYPE DOMAIN-CONTAINING PROTEIN"/>
    <property type="match status" value="1"/>
</dbReference>
<dbReference type="PANTHER" id="PTHR36216">
    <property type="entry name" value="TRANSCRIPTIONAL REGULATOR, TRMB"/>
    <property type="match status" value="1"/>
</dbReference>
<proteinExistence type="predicted"/>
<dbReference type="InterPro" id="IPR056504">
    <property type="entry name" value="HTH_HVO_0163_N"/>
</dbReference>
<dbReference type="CDD" id="cd00090">
    <property type="entry name" value="HTH_ARSR"/>
    <property type="match status" value="1"/>
</dbReference>
<evidence type="ECO:0000313" key="2">
    <source>
        <dbReference type="EMBL" id="HGB24734.1"/>
    </source>
</evidence>
<dbReference type="Gene3D" id="1.10.10.10">
    <property type="entry name" value="Winged helix-like DNA-binding domain superfamily/Winged helix DNA-binding domain"/>
    <property type="match status" value="1"/>
</dbReference>